<feature type="non-terminal residue" evidence="1">
    <location>
        <position position="73"/>
    </location>
</feature>
<dbReference type="OrthoDB" id="432234at2759"/>
<dbReference type="GeneID" id="64590563"/>
<reference evidence="1" key="1">
    <citation type="journal article" date="2020" name="New Phytol.">
        <title>Comparative genomics reveals dynamic genome evolution in host specialist ectomycorrhizal fungi.</title>
        <authorList>
            <person name="Lofgren L.A."/>
            <person name="Nguyen N.H."/>
            <person name="Vilgalys R."/>
            <person name="Ruytinx J."/>
            <person name="Liao H.L."/>
            <person name="Branco S."/>
            <person name="Kuo A."/>
            <person name="LaButti K."/>
            <person name="Lipzen A."/>
            <person name="Andreopoulos W."/>
            <person name="Pangilinan J."/>
            <person name="Riley R."/>
            <person name="Hundley H."/>
            <person name="Na H."/>
            <person name="Barry K."/>
            <person name="Grigoriev I.V."/>
            <person name="Stajich J.E."/>
            <person name="Kennedy P.G."/>
        </authorList>
    </citation>
    <scope>NUCLEOTIDE SEQUENCE</scope>
    <source>
        <strain evidence="1">S12</strain>
    </source>
</reference>
<evidence type="ECO:0000313" key="2">
    <source>
        <dbReference type="Proteomes" id="UP000719766"/>
    </source>
</evidence>
<gene>
    <name evidence="1" type="ORF">HD556DRAFT_1220713</name>
</gene>
<comment type="caution">
    <text evidence="1">The sequence shown here is derived from an EMBL/GenBank/DDBJ whole genome shotgun (WGS) entry which is preliminary data.</text>
</comment>
<organism evidence="1 2">
    <name type="scientific">Suillus plorans</name>
    <dbReference type="NCBI Taxonomy" id="116603"/>
    <lineage>
        <taxon>Eukaryota</taxon>
        <taxon>Fungi</taxon>
        <taxon>Dikarya</taxon>
        <taxon>Basidiomycota</taxon>
        <taxon>Agaricomycotina</taxon>
        <taxon>Agaricomycetes</taxon>
        <taxon>Agaricomycetidae</taxon>
        <taxon>Boletales</taxon>
        <taxon>Suillineae</taxon>
        <taxon>Suillaceae</taxon>
        <taxon>Suillus</taxon>
    </lineage>
</organism>
<protein>
    <submittedName>
        <fullName evidence="1">Uncharacterized protein</fullName>
    </submittedName>
</protein>
<evidence type="ECO:0000313" key="1">
    <source>
        <dbReference type="EMBL" id="KAG1792672.1"/>
    </source>
</evidence>
<name>A0A9P7AMS7_9AGAM</name>
<dbReference type="EMBL" id="JABBWE010000035">
    <property type="protein sequence ID" value="KAG1792672.1"/>
    <property type="molecule type" value="Genomic_DNA"/>
</dbReference>
<dbReference type="SUPFAM" id="SSF52540">
    <property type="entry name" value="P-loop containing nucleoside triphosphate hydrolases"/>
    <property type="match status" value="1"/>
</dbReference>
<sequence>MTIHKAQGQTMERAIIDFEGCTGTEAPYVMLSRVTSLEGLLVLRPFNKKKICCRQSEDTRMEEKRQGVLAQQT</sequence>
<dbReference type="RefSeq" id="XP_041159251.1">
    <property type="nucleotide sequence ID" value="XM_041296799.1"/>
</dbReference>
<dbReference type="InterPro" id="IPR027417">
    <property type="entry name" value="P-loop_NTPase"/>
</dbReference>
<proteinExistence type="predicted"/>
<dbReference type="AlphaFoldDB" id="A0A9P7AMS7"/>
<accession>A0A9P7AMS7</accession>
<keyword evidence="2" id="KW-1185">Reference proteome</keyword>
<dbReference type="Proteomes" id="UP000719766">
    <property type="component" value="Unassembled WGS sequence"/>
</dbReference>